<dbReference type="GO" id="GO:0006689">
    <property type="term" value="P:ganglioside catabolic process"/>
    <property type="evidence" value="ECO:0007669"/>
    <property type="project" value="TreeGrafter"/>
</dbReference>
<protein>
    <recommendedName>
        <fullName evidence="3">exo-alpha-sialidase</fullName>
        <ecNumber evidence="3">3.2.1.18</ecNumber>
    </recommendedName>
</protein>
<organism evidence="6 7">
    <name type="scientific">Maribellus comscasis</name>
    <dbReference type="NCBI Taxonomy" id="2681766"/>
    <lineage>
        <taxon>Bacteria</taxon>
        <taxon>Pseudomonadati</taxon>
        <taxon>Bacteroidota</taxon>
        <taxon>Bacteroidia</taxon>
        <taxon>Marinilabiliales</taxon>
        <taxon>Prolixibacteraceae</taxon>
        <taxon>Maribellus</taxon>
    </lineage>
</organism>
<dbReference type="InterPro" id="IPR036278">
    <property type="entry name" value="Sialidase_sf"/>
</dbReference>
<dbReference type="InterPro" id="IPR026856">
    <property type="entry name" value="Sialidase_fam"/>
</dbReference>
<dbReference type="CDD" id="cd15482">
    <property type="entry name" value="Sialidase_non-viral"/>
    <property type="match status" value="1"/>
</dbReference>
<evidence type="ECO:0000256" key="4">
    <source>
        <dbReference type="SAM" id="SignalP"/>
    </source>
</evidence>
<feature type="domain" description="Sialidase" evidence="5">
    <location>
        <begin position="111"/>
        <end position="412"/>
    </location>
</feature>
<accession>A0A6I6JP75</accession>
<evidence type="ECO:0000256" key="1">
    <source>
        <dbReference type="ARBA" id="ARBA00000427"/>
    </source>
</evidence>
<dbReference type="AlphaFoldDB" id="A0A6I6JP75"/>
<evidence type="ECO:0000256" key="2">
    <source>
        <dbReference type="ARBA" id="ARBA00009348"/>
    </source>
</evidence>
<dbReference type="GO" id="GO:0004308">
    <property type="term" value="F:exo-alpha-sialidase activity"/>
    <property type="evidence" value="ECO:0007669"/>
    <property type="project" value="UniProtKB-EC"/>
</dbReference>
<evidence type="ECO:0000256" key="3">
    <source>
        <dbReference type="ARBA" id="ARBA00012733"/>
    </source>
</evidence>
<sequence length="440" mass="49661">MISVKTKQISLLLLISCIFFLANSCQSKKNKRKEYINNNPQKIIVWNPTEENVEMYRIPGIIVSTKGTVLAFAEERPIAGDEDPKSLVLRRSADNGKTWSKNIYIEKCDGNYWSAHANEIAPIDDRNKKEVWTNVAPIVDKETGRIFFFYSLSEGAVAEQNLQRYTKVFYKYSDDDGLTWSERTEVTDLLNAKEDGSPNKDENGNWITDVNGYPCDYLGRAFHMPGPGHGIQLTGGRLLLQLWNRTALGKIDEGSIPIEERQYGICTIYSDDHGKTWHYGSAFGHDGLNMNESRIAELENGDVYINSRYVSVTSGQTDNRRITGISHDKGATWTNIKIDSNFPLTNPCDGGLVAIPSENTDKKILLYSKNEIPGKREKLVIRLSHDEGESWPVSKVADEGPAWYSDLTLLPDNTILVIYEAGINKPVYCINFNLEWITSQ</sequence>
<keyword evidence="4" id="KW-0732">Signal</keyword>
<dbReference type="PANTHER" id="PTHR10628">
    <property type="entry name" value="SIALIDASE"/>
    <property type="match status" value="1"/>
</dbReference>
<evidence type="ECO:0000313" key="7">
    <source>
        <dbReference type="Proteomes" id="UP000428260"/>
    </source>
</evidence>
<dbReference type="PANTHER" id="PTHR10628:SF30">
    <property type="entry name" value="EXO-ALPHA-SIALIDASE"/>
    <property type="match status" value="1"/>
</dbReference>
<evidence type="ECO:0000313" key="6">
    <source>
        <dbReference type="EMBL" id="QGY44271.1"/>
    </source>
</evidence>
<dbReference type="Proteomes" id="UP000428260">
    <property type="component" value="Chromosome"/>
</dbReference>
<feature type="signal peptide" evidence="4">
    <location>
        <begin position="1"/>
        <end position="24"/>
    </location>
</feature>
<dbReference type="GO" id="GO:0005737">
    <property type="term" value="C:cytoplasm"/>
    <property type="evidence" value="ECO:0007669"/>
    <property type="project" value="TreeGrafter"/>
</dbReference>
<reference evidence="6 7" key="1">
    <citation type="submission" date="2019-11" db="EMBL/GenBank/DDBJ databases">
        <authorList>
            <person name="Zheng R.K."/>
            <person name="Sun C.M."/>
        </authorList>
    </citation>
    <scope>NUCLEOTIDE SEQUENCE [LARGE SCALE GENOMIC DNA]</scope>
    <source>
        <strain evidence="6 7">WC007</strain>
    </source>
</reference>
<evidence type="ECO:0000259" key="5">
    <source>
        <dbReference type="Pfam" id="PF13088"/>
    </source>
</evidence>
<dbReference type="Gene3D" id="2.120.10.10">
    <property type="match status" value="1"/>
</dbReference>
<dbReference type="InterPro" id="IPR011040">
    <property type="entry name" value="Sialidase"/>
</dbReference>
<keyword evidence="7" id="KW-1185">Reference proteome</keyword>
<feature type="chain" id="PRO_5026080977" description="exo-alpha-sialidase" evidence="4">
    <location>
        <begin position="25"/>
        <end position="440"/>
    </location>
</feature>
<name>A0A6I6JP75_9BACT</name>
<gene>
    <name evidence="6" type="ORF">GM418_11570</name>
</gene>
<dbReference type="Pfam" id="PF13088">
    <property type="entry name" value="BNR_2"/>
    <property type="match status" value="1"/>
</dbReference>
<dbReference type="GO" id="GO:0009313">
    <property type="term" value="P:oligosaccharide catabolic process"/>
    <property type="evidence" value="ECO:0007669"/>
    <property type="project" value="TreeGrafter"/>
</dbReference>
<dbReference type="KEGG" id="mcos:GM418_11570"/>
<comment type="similarity">
    <text evidence="2">Belongs to the glycosyl hydrolase 33 family.</text>
</comment>
<dbReference type="EC" id="3.2.1.18" evidence="3"/>
<dbReference type="GO" id="GO:0016020">
    <property type="term" value="C:membrane"/>
    <property type="evidence" value="ECO:0007669"/>
    <property type="project" value="TreeGrafter"/>
</dbReference>
<dbReference type="SUPFAM" id="SSF50939">
    <property type="entry name" value="Sialidases"/>
    <property type="match status" value="1"/>
</dbReference>
<proteinExistence type="inferred from homology"/>
<dbReference type="EMBL" id="CP046401">
    <property type="protein sequence ID" value="QGY44271.1"/>
    <property type="molecule type" value="Genomic_DNA"/>
</dbReference>
<comment type="catalytic activity">
    <reaction evidence="1">
        <text>Hydrolysis of alpha-(2-&gt;3)-, alpha-(2-&gt;6)-, alpha-(2-&gt;8)- glycosidic linkages of terminal sialic acid residues in oligosaccharides, glycoproteins, glycolipids, colominic acid and synthetic substrates.</text>
        <dbReference type="EC" id="3.2.1.18"/>
    </reaction>
</comment>